<evidence type="ECO:0000256" key="3">
    <source>
        <dbReference type="ARBA" id="ARBA00022741"/>
    </source>
</evidence>
<dbReference type="OrthoDB" id="10253869at2759"/>
<gene>
    <name evidence="8" type="ORF">SEMRO_12_G009600.1</name>
</gene>
<dbReference type="SUPFAM" id="SSF56801">
    <property type="entry name" value="Acetyl-CoA synthetase-like"/>
    <property type="match status" value="1"/>
</dbReference>
<evidence type="ECO:0000256" key="5">
    <source>
        <dbReference type="SAM" id="SignalP"/>
    </source>
</evidence>
<dbReference type="Pfam" id="PF16177">
    <property type="entry name" value="ACAS_N"/>
    <property type="match status" value="1"/>
</dbReference>
<dbReference type="InterPro" id="IPR000873">
    <property type="entry name" value="AMP-dep_synth/lig_dom"/>
</dbReference>
<keyword evidence="3" id="KW-0547">Nucleotide-binding</keyword>
<protein>
    <submittedName>
        <fullName evidence="8">Malonamoyl-CoA synthetase vrtB</fullName>
    </submittedName>
</protein>
<accession>A0A9N8D5X3</accession>
<dbReference type="InterPro" id="IPR032387">
    <property type="entry name" value="ACAS_N"/>
</dbReference>
<dbReference type="Gene3D" id="3.40.50.12780">
    <property type="entry name" value="N-terminal domain of ligase-like"/>
    <property type="match status" value="1"/>
</dbReference>
<dbReference type="NCBIfam" id="NF002937">
    <property type="entry name" value="PRK03584.1"/>
    <property type="match status" value="1"/>
</dbReference>
<proteinExistence type="inferred from homology"/>
<evidence type="ECO:0000256" key="2">
    <source>
        <dbReference type="ARBA" id="ARBA00022598"/>
    </source>
</evidence>
<evidence type="ECO:0000313" key="8">
    <source>
        <dbReference type="EMBL" id="CAB9497002.1"/>
    </source>
</evidence>
<sequence>MMSLRSAALAVVLAGSASAFLNHGLQQQSQQSHKPVAFARSSVVASPLWSTVANEEDTTTDEETASAEYNKLMWQPTDSFKESTTMYKFQQSVGKTESYQDLWKWSVDNSDEFWVKLMNFLELEYEGTTSPVKEGTVMPDVTYFPNLELNFAQNLLRYARNDNMKSEEAIVSASEARDTKRWTFEELEQDASRVAASLRALGVTKEDACGAYLPNIGEAIVAMLGTTSTGSIWTSCSPDFGPQAVADRFSQVAPKALFVVNGYVSKGKKISMVDKVEELVESLPSLERIVVLELLDGEDKPEWTSDKVKDIMVTWDDFLAENNDEDGAAPEPEYTAVPFAHPQFVLYSSGTTGMPKSIAHGAGNTLLQHAKELVLHSDLREKDRMLFFTTCGWMMWNWMASSLVAGAAVVTFDGFAAYPKLSSPWDLVADEKVTHMGTTPRYLQSCRARIRPGENNDLEALRVVLSTGSPLAPEDFDYVYDKVKSDIMLASISGGTDICSCFALGNPILPVRQSELQAFGLGLDVCALDRDTGDAVIGEKGELVCKSPFVAAPVCFFGDDGNKSKYRGAYFEAGNDDEAYDSTGYWYHGDLVEVTGSVGDCGGVVIHGRSDTTLKPGGVRIGTAEVYRFAEAVDVVDDSLVIGDQITSGKRAGDVRIVLFVQLADGIELDADIEAKIREEIRDGASSAHVPALIKQVEKIPYTKSGKKVELAVRDLFAGREPKNMGALQDPSAFDEYRAMAEKGL</sequence>
<evidence type="ECO:0000259" key="7">
    <source>
        <dbReference type="Pfam" id="PF16177"/>
    </source>
</evidence>
<keyword evidence="9" id="KW-1185">Reference proteome</keyword>
<organism evidence="8 9">
    <name type="scientific">Seminavis robusta</name>
    <dbReference type="NCBI Taxonomy" id="568900"/>
    <lineage>
        <taxon>Eukaryota</taxon>
        <taxon>Sar</taxon>
        <taxon>Stramenopiles</taxon>
        <taxon>Ochrophyta</taxon>
        <taxon>Bacillariophyta</taxon>
        <taxon>Bacillariophyceae</taxon>
        <taxon>Bacillariophycidae</taxon>
        <taxon>Naviculales</taxon>
        <taxon>Naviculaceae</taxon>
        <taxon>Seminavis</taxon>
    </lineage>
</organism>
<dbReference type="Gene3D" id="3.30.300.30">
    <property type="match status" value="1"/>
</dbReference>
<feature type="signal peptide" evidence="5">
    <location>
        <begin position="1"/>
        <end position="19"/>
    </location>
</feature>
<feature type="domain" description="AMP-dependent synthetase/ligase" evidence="6">
    <location>
        <begin position="166"/>
        <end position="551"/>
    </location>
</feature>
<reference evidence="8" key="1">
    <citation type="submission" date="2020-06" db="EMBL/GenBank/DDBJ databases">
        <authorList>
            <consortium name="Plant Systems Biology data submission"/>
        </authorList>
    </citation>
    <scope>NUCLEOTIDE SEQUENCE</scope>
    <source>
        <strain evidence="8">D6</strain>
    </source>
</reference>
<evidence type="ECO:0000256" key="4">
    <source>
        <dbReference type="ARBA" id="ARBA00022840"/>
    </source>
</evidence>
<evidence type="ECO:0000259" key="6">
    <source>
        <dbReference type="Pfam" id="PF00501"/>
    </source>
</evidence>
<feature type="chain" id="PRO_5040296577" evidence="5">
    <location>
        <begin position="20"/>
        <end position="745"/>
    </location>
</feature>
<dbReference type="InterPro" id="IPR005914">
    <property type="entry name" value="Acac_CoA_synth"/>
</dbReference>
<comment type="similarity">
    <text evidence="1">Belongs to the ATP-dependent AMP-binding enzyme family.</text>
</comment>
<dbReference type="GO" id="GO:0030729">
    <property type="term" value="F:acetoacetate-CoA ligase activity"/>
    <property type="evidence" value="ECO:0007669"/>
    <property type="project" value="InterPro"/>
</dbReference>
<dbReference type="PANTHER" id="PTHR42921">
    <property type="entry name" value="ACETOACETYL-COA SYNTHETASE"/>
    <property type="match status" value="1"/>
</dbReference>
<dbReference type="Pfam" id="PF00501">
    <property type="entry name" value="AMP-binding"/>
    <property type="match status" value="1"/>
</dbReference>
<dbReference type="NCBIfam" id="TIGR01217">
    <property type="entry name" value="ac_ac_CoA_syn"/>
    <property type="match status" value="1"/>
</dbReference>
<dbReference type="AlphaFoldDB" id="A0A9N8D5X3"/>
<dbReference type="GO" id="GO:0005524">
    <property type="term" value="F:ATP binding"/>
    <property type="evidence" value="ECO:0007669"/>
    <property type="project" value="UniProtKB-KW"/>
</dbReference>
<dbReference type="EMBL" id="CAICTM010000012">
    <property type="protein sequence ID" value="CAB9497002.1"/>
    <property type="molecule type" value="Genomic_DNA"/>
</dbReference>
<keyword evidence="5" id="KW-0732">Signal</keyword>
<name>A0A9N8D5X3_9STRA</name>
<dbReference type="InterPro" id="IPR045851">
    <property type="entry name" value="AMP-bd_C_sf"/>
</dbReference>
<keyword evidence="2" id="KW-0436">Ligase</keyword>
<comment type="caution">
    <text evidence="8">The sequence shown here is derived from an EMBL/GenBank/DDBJ whole genome shotgun (WGS) entry which is preliminary data.</text>
</comment>
<dbReference type="Proteomes" id="UP001153069">
    <property type="component" value="Unassembled WGS sequence"/>
</dbReference>
<dbReference type="PANTHER" id="PTHR42921:SF1">
    <property type="entry name" value="ACETOACETYL-COA SYNTHETASE"/>
    <property type="match status" value="1"/>
</dbReference>
<feature type="domain" description="Acetyl-coenzyme A synthetase N-terminal" evidence="7">
    <location>
        <begin position="99"/>
        <end position="154"/>
    </location>
</feature>
<dbReference type="GO" id="GO:0006629">
    <property type="term" value="P:lipid metabolic process"/>
    <property type="evidence" value="ECO:0007669"/>
    <property type="project" value="InterPro"/>
</dbReference>
<dbReference type="InterPro" id="IPR020845">
    <property type="entry name" value="AMP-binding_CS"/>
</dbReference>
<keyword evidence="4" id="KW-0067">ATP-binding</keyword>
<evidence type="ECO:0000256" key="1">
    <source>
        <dbReference type="ARBA" id="ARBA00006432"/>
    </source>
</evidence>
<dbReference type="PROSITE" id="PS00455">
    <property type="entry name" value="AMP_BINDING"/>
    <property type="match status" value="1"/>
</dbReference>
<dbReference type="InterPro" id="IPR042099">
    <property type="entry name" value="ANL_N_sf"/>
</dbReference>
<evidence type="ECO:0000313" key="9">
    <source>
        <dbReference type="Proteomes" id="UP001153069"/>
    </source>
</evidence>